<keyword evidence="3" id="KW-0472">Membrane</keyword>
<evidence type="ECO:0000256" key="1">
    <source>
        <dbReference type="ARBA" id="ARBA00006484"/>
    </source>
</evidence>
<keyword evidence="2" id="KW-0560">Oxidoreductase</keyword>
<keyword evidence="3" id="KW-1133">Transmembrane helix</keyword>
<organism evidence="4 5">
    <name type="scientific">Chelativorans salis</name>
    <dbReference type="NCBI Taxonomy" id="2978478"/>
    <lineage>
        <taxon>Bacteria</taxon>
        <taxon>Pseudomonadati</taxon>
        <taxon>Pseudomonadota</taxon>
        <taxon>Alphaproteobacteria</taxon>
        <taxon>Hyphomicrobiales</taxon>
        <taxon>Phyllobacteriaceae</taxon>
        <taxon>Chelativorans</taxon>
    </lineage>
</organism>
<keyword evidence="5" id="KW-1185">Reference proteome</keyword>
<accession>A0ABT2LGS1</accession>
<dbReference type="Pfam" id="PF00106">
    <property type="entry name" value="adh_short"/>
    <property type="match status" value="1"/>
</dbReference>
<dbReference type="SUPFAM" id="SSF51735">
    <property type="entry name" value="NAD(P)-binding Rossmann-fold domains"/>
    <property type="match status" value="1"/>
</dbReference>
<proteinExistence type="inferred from homology"/>
<dbReference type="PANTHER" id="PTHR44196">
    <property type="entry name" value="DEHYDROGENASE/REDUCTASE SDR FAMILY MEMBER 7B"/>
    <property type="match status" value="1"/>
</dbReference>
<evidence type="ECO:0000256" key="2">
    <source>
        <dbReference type="ARBA" id="ARBA00023002"/>
    </source>
</evidence>
<feature type="transmembrane region" description="Helical" evidence="3">
    <location>
        <begin position="218"/>
        <end position="235"/>
    </location>
</feature>
<dbReference type="PRINTS" id="PR00081">
    <property type="entry name" value="GDHRDH"/>
</dbReference>
<dbReference type="PANTHER" id="PTHR44196:SF1">
    <property type="entry name" value="DEHYDROGENASE_REDUCTASE SDR FAMILY MEMBER 7B"/>
    <property type="match status" value="1"/>
</dbReference>
<dbReference type="InterPro" id="IPR036291">
    <property type="entry name" value="NAD(P)-bd_dom_sf"/>
</dbReference>
<evidence type="ECO:0000256" key="3">
    <source>
        <dbReference type="SAM" id="Phobius"/>
    </source>
</evidence>
<comment type="similarity">
    <text evidence="1">Belongs to the short-chain dehydrogenases/reductases (SDR) family.</text>
</comment>
<gene>
    <name evidence="4" type="ORF">N5A92_01465</name>
</gene>
<dbReference type="EMBL" id="JAOCZP010000001">
    <property type="protein sequence ID" value="MCT7373717.1"/>
    <property type="molecule type" value="Genomic_DNA"/>
</dbReference>
<dbReference type="RefSeq" id="WP_260900044.1">
    <property type="nucleotide sequence ID" value="NZ_JAOCZP010000001.1"/>
</dbReference>
<dbReference type="InterPro" id="IPR020904">
    <property type="entry name" value="Sc_DH/Rdtase_CS"/>
</dbReference>
<evidence type="ECO:0000313" key="5">
    <source>
        <dbReference type="Proteomes" id="UP001320831"/>
    </source>
</evidence>
<dbReference type="PROSITE" id="PS00061">
    <property type="entry name" value="ADH_SHORT"/>
    <property type="match status" value="1"/>
</dbReference>
<keyword evidence="3" id="KW-0812">Transmembrane</keyword>
<reference evidence="4 5" key="1">
    <citation type="submission" date="2022-09" db="EMBL/GenBank/DDBJ databases">
        <title>Chelativorans salina sp. nov., a novel slightly halophilic bacterium isolated from a saline lake sediment enrichment.</title>
        <authorList>
            <person name="Gao L."/>
            <person name="Fang B.-Z."/>
            <person name="Li W.-J."/>
        </authorList>
    </citation>
    <scope>NUCLEOTIDE SEQUENCE [LARGE SCALE GENOMIC DNA]</scope>
    <source>
        <strain evidence="4 5">EGI FJ00035</strain>
    </source>
</reference>
<name>A0ABT2LGS1_9HYPH</name>
<dbReference type="Proteomes" id="UP001320831">
    <property type="component" value="Unassembled WGS sequence"/>
</dbReference>
<dbReference type="Gene3D" id="3.40.50.720">
    <property type="entry name" value="NAD(P)-binding Rossmann-like Domain"/>
    <property type="match status" value="1"/>
</dbReference>
<evidence type="ECO:0000313" key="4">
    <source>
        <dbReference type="EMBL" id="MCT7373717.1"/>
    </source>
</evidence>
<comment type="caution">
    <text evidence="4">The sequence shown here is derived from an EMBL/GenBank/DDBJ whole genome shotgun (WGS) entry which is preliminary data.</text>
</comment>
<protein>
    <submittedName>
        <fullName evidence="4">SDR family oxidoreductase</fullName>
    </submittedName>
</protein>
<dbReference type="NCBIfam" id="NF005489">
    <property type="entry name" value="PRK07102.1"/>
    <property type="match status" value="1"/>
</dbReference>
<sequence length="245" mass="26625">MRKVLIIGATSAIAAAIARLFAKDGDRVFLIARNEEHLKATADDIAVRGASVAGYRSLDVNALDEHRAVLEEAEGALGGIDLALIAHGTLPVQIDCERSPGLTAQELQTNAVSTIALLTRLAERMEERRSGRIAVITSVAGDRGRQSNYVYGAAKAAVDTFLEGLRQRLHKSGVGVTTVRPGFIDTPMTAGFRKGLLWAKPETAAKRIHAAIGKGTDVVYVPWFWGWIMLVIRFLPRSIFKRIKL</sequence>
<dbReference type="InterPro" id="IPR002347">
    <property type="entry name" value="SDR_fam"/>
</dbReference>